<dbReference type="InterPro" id="IPR011011">
    <property type="entry name" value="Znf_FYVE_PHD"/>
</dbReference>
<dbReference type="RefSeq" id="XP_066667932.1">
    <property type="nucleotide sequence ID" value="XM_066812590.1"/>
</dbReference>
<evidence type="ECO:0000256" key="1">
    <source>
        <dbReference type="SAM" id="MobiDB-lite"/>
    </source>
</evidence>
<feature type="compositionally biased region" description="Basic and acidic residues" evidence="1">
    <location>
        <begin position="163"/>
        <end position="178"/>
    </location>
</feature>
<protein>
    <submittedName>
        <fullName evidence="2">Uncharacterized protein</fullName>
    </submittedName>
</protein>
<feature type="region of interest" description="Disordered" evidence="1">
    <location>
        <begin position="154"/>
        <end position="188"/>
    </location>
</feature>
<comment type="caution">
    <text evidence="2">The sequence shown here is derived from an EMBL/GenBank/DDBJ whole genome shotgun (WGS) entry which is preliminary data.</text>
</comment>
<sequence length="345" mass="38267">MSSSAMETSAQSEGNKGKDRKGLSKVLRGLSRMRTILKRPSEQPHKAPTSDPQTTKEATVNPLASGAAVSSAPPKAAEPENATRIPRSQVYDERARRLGDRFGLEVKPAEWNAARGDVLRVEKPVRIRIHRTCHKCQATFGPGDACPGCQHRRCDQCTRSPPKRSEEEKQASRQRRDAAATAQKNQDLAPIIPHYGLEDPIILSRPSRKPGGQDQIYKKHRMRIRRYCHECQALFKAPSRICDQCGHKRCGDCERVPATFSSLKQKKYPQGYPNDEPGASWSPRHICHECSARFPADAPEAAECGDCSHQLCPDCPLLAPKKGLPGPGPEELKLLHERLAQLSVE</sequence>
<proteinExistence type="predicted"/>
<dbReference type="EMBL" id="JAQQWN010000006">
    <property type="protein sequence ID" value="KAK8080457.1"/>
    <property type="molecule type" value="Genomic_DNA"/>
</dbReference>
<evidence type="ECO:0000313" key="3">
    <source>
        <dbReference type="Proteomes" id="UP001433268"/>
    </source>
</evidence>
<organism evidence="2 3">
    <name type="scientific">Apiospora hydei</name>
    <dbReference type="NCBI Taxonomy" id="1337664"/>
    <lineage>
        <taxon>Eukaryota</taxon>
        <taxon>Fungi</taxon>
        <taxon>Dikarya</taxon>
        <taxon>Ascomycota</taxon>
        <taxon>Pezizomycotina</taxon>
        <taxon>Sordariomycetes</taxon>
        <taxon>Xylariomycetidae</taxon>
        <taxon>Amphisphaeriales</taxon>
        <taxon>Apiosporaceae</taxon>
        <taxon>Apiospora</taxon>
    </lineage>
</organism>
<dbReference type="GeneID" id="92045650"/>
<reference evidence="2 3" key="1">
    <citation type="submission" date="2023-01" db="EMBL/GenBank/DDBJ databases">
        <title>Analysis of 21 Apiospora genomes using comparative genomics revels a genus with tremendous synthesis potential of carbohydrate active enzymes and secondary metabolites.</title>
        <authorList>
            <person name="Sorensen T."/>
        </authorList>
    </citation>
    <scope>NUCLEOTIDE SEQUENCE [LARGE SCALE GENOMIC DNA]</scope>
    <source>
        <strain evidence="2 3">CBS 114990</strain>
    </source>
</reference>
<feature type="region of interest" description="Disordered" evidence="1">
    <location>
        <begin position="1"/>
        <end position="83"/>
    </location>
</feature>
<evidence type="ECO:0000313" key="2">
    <source>
        <dbReference type="EMBL" id="KAK8080457.1"/>
    </source>
</evidence>
<name>A0ABR1WAK9_9PEZI</name>
<gene>
    <name evidence="2" type="ORF">PG997_008275</name>
</gene>
<dbReference type="Proteomes" id="UP001433268">
    <property type="component" value="Unassembled WGS sequence"/>
</dbReference>
<accession>A0ABR1WAK9</accession>
<dbReference type="SUPFAM" id="SSF57903">
    <property type="entry name" value="FYVE/PHD zinc finger"/>
    <property type="match status" value="1"/>
</dbReference>
<feature type="compositionally biased region" description="Polar residues" evidence="1">
    <location>
        <begin position="1"/>
        <end position="14"/>
    </location>
</feature>
<keyword evidence="3" id="KW-1185">Reference proteome</keyword>